<dbReference type="AlphaFoldDB" id="A0A2T4AQV9"/>
<organism evidence="1 2">
    <name type="scientific">Trichoderma harzianum CBS 226.95</name>
    <dbReference type="NCBI Taxonomy" id="983964"/>
    <lineage>
        <taxon>Eukaryota</taxon>
        <taxon>Fungi</taxon>
        <taxon>Dikarya</taxon>
        <taxon>Ascomycota</taxon>
        <taxon>Pezizomycotina</taxon>
        <taxon>Sordariomycetes</taxon>
        <taxon>Hypocreomycetidae</taxon>
        <taxon>Hypocreales</taxon>
        <taxon>Hypocreaceae</taxon>
        <taxon>Trichoderma</taxon>
    </lineage>
</organism>
<gene>
    <name evidence="1" type="ORF">M431DRAFT_544924</name>
</gene>
<name>A0A2T4AQV9_TRIHA</name>
<evidence type="ECO:0000313" key="1">
    <source>
        <dbReference type="EMBL" id="PTB59455.1"/>
    </source>
</evidence>
<proteinExistence type="predicted"/>
<protein>
    <submittedName>
        <fullName evidence="1">Uncharacterized protein</fullName>
    </submittedName>
</protein>
<dbReference type="Proteomes" id="UP000241690">
    <property type="component" value="Unassembled WGS sequence"/>
</dbReference>
<accession>A0A2T4AQV9</accession>
<dbReference type="EMBL" id="KZ679676">
    <property type="protein sequence ID" value="PTB59455.1"/>
    <property type="molecule type" value="Genomic_DNA"/>
</dbReference>
<dbReference type="GeneID" id="36629751"/>
<sequence>MLEAKRHQYDESLNFTYLVDDSEHRAWAVPRKVNSRIRVAGGEGDWMGKLELDGFRISPSNQRIAEFHRLIKNGHFWGKGDPKFLQFPVPNMGRSRGPRLSIAH</sequence>
<keyword evidence="2" id="KW-1185">Reference proteome</keyword>
<reference evidence="1 2" key="1">
    <citation type="submission" date="2016-07" db="EMBL/GenBank/DDBJ databases">
        <title>Multiple horizontal gene transfer events from other fungi enriched the ability of initially mycotrophic Trichoderma (Ascomycota) to feed on dead plant biomass.</title>
        <authorList>
            <consortium name="DOE Joint Genome Institute"/>
            <person name="Aerts A."/>
            <person name="Atanasova L."/>
            <person name="Chenthamara K."/>
            <person name="Zhang J."/>
            <person name="Grujic M."/>
            <person name="Henrissat B."/>
            <person name="Kuo A."/>
            <person name="Salamov A."/>
            <person name="Lipzen A."/>
            <person name="Labutti K."/>
            <person name="Barry K."/>
            <person name="Miao Y."/>
            <person name="Rahimi M.J."/>
            <person name="Shen Q."/>
            <person name="Grigoriev I.V."/>
            <person name="Kubicek C.P."/>
            <person name="Druzhinina I.S."/>
        </authorList>
    </citation>
    <scope>NUCLEOTIDE SEQUENCE [LARGE SCALE GENOMIC DNA]</scope>
    <source>
        <strain evidence="1 2">CBS 226.95</strain>
    </source>
</reference>
<evidence type="ECO:0000313" key="2">
    <source>
        <dbReference type="Proteomes" id="UP000241690"/>
    </source>
</evidence>
<dbReference type="RefSeq" id="XP_024779132.1">
    <property type="nucleotide sequence ID" value="XM_024921173.1"/>
</dbReference>